<dbReference type="InterPro" id="IPR001734">
    <property type="entry name" value="Na/solute_symporter"/>
</dbReference>
<protein>
    <submittedName>
        <fullName evidence="15">Sodium:solute symporter family protein</fullName>
    </submittedName>
</protein>
<feature type="transmembrane region" description="Helical" evidence="14">
    <location>
        <begin position="114"/>
        <end position="133"/>
    </location>
</feature>
<evidence type="ECO:0000256" key="8">
    <source>
        <dbReference type="ARBA" id="ARBA00023053"/>
    </source>
</evidence>
<comment type="catalytic activity">
    <reaction evidence="12">
        <text>L-proline(in) + Na(+)(in) = L-proline(out) + Na(+)(out)</text>
        <dbReference type="Rhea" id="RHEA:28967"/>
        <dbReference type="ChEBI" id="CHEBI:29101"/>
        <dbReference type="ChEBI" id="CHEBI:60039"/>
    </reaction>
</comment>
<dbReference type="Pfam" id="PF00474">
    <property type="entry name" value="SSF"/>
    <property type="match status" value="1"/>
</dbReference>
<feature type="transmembrane region" description="Helical" evidence="14">
    <location>
        <begin position="41"/>
        <end position="61"/>
    </location>
</feature>
<keyword evidence="7 14" id="KW-1133">Transmembrane helix</keyword>
<dbReference type="GO" id="GO:0015293">
    <property type="term" value="F:symporter activity"/>
    <property type="evidence" value="ECO:0007669"/>
    <property type="project" value="UniProtKB-KW"/>
</dbReference>
<feature type="transmembrane region" description="Helical" evidence="14">
    <location>
        <begin position="272"/>
        <end position="293"/>
    </location>
</feature>
<evidence type="ECO:0000256" key="12">
    <source>
        <dbReference type="ARBA" id="ARBA00033708"/>
    </source>
</evidence>
<keyword evidence="5 14" id="KW-0812">Transmembrane</keyword>
<feature type="transmembrane region" description="Helical" evidence="14">
    <location>
        <begin position="314"/>
        <end position="340"/>
    </location>
</feature>
<dbReference type="GO" id="GO:0006814">
    <property type="term" value="P:sodium ion transport"/>
    <property type="evidence" value="ECO:0007669"/>
    <property type="project" value="UniProtKB-KW"/>
</dbReference>
<feature type="transmembrane region" description="Helical" evidence="14">
    <location>
        <begin position="409"/>
        <end position="428"/>
    </location>
</feature>
<dbReference type="PROSITE" id="PS50283">
    <property type="entry name" value="NA_SOLUT_SYMP_3"/>
    <property type="match status" value="1"/>
</dbReference>
<accession>A0A9X4RVQ7</accession>
<dbReference type="PANTHER" id="PTHR48086:SF3">
    <property type="entry name" value="SODIUM_PROLINE SYMPORTER"/>
    <property type="match status" value="1"/>
</dbReference>
<dbReference type="Proteomes" id="UP001152599">
    <property type="component" value="Unassembled WGS sequence"/>
</dbReference>
<dbReference type="InterPro" id="IPR050277">
    <property type="entry name" value="Sodium:Solute_Symporter"/>
</dbReference>
<evidence type="ECO:0000256" key="2">
    <source>
        <dbReference type="ARBA" id="ARBA00006434"/>
    </source>
</evidence>
<comment type="caution">
    <text evidence="15">The sequence shown here is derived from an EMBL/GenBank/DDBJ whole genome shotgun (WGS) entry which is preliminary data.</text>
</comment>
<comment type="similarity">
    <text evidence="2 13">Belongs to the sodium:solute symporter (SSF) (TC 2.A.21) family.</text>
</comment>
<feature type="transmembrane region" description="Helical" evidence="14">
    <location>
        <begin position="346"/>
        <end position="369"/>
    </location>
</feature>
<evidence type="ECO:0000256" key="4">
    <source>
        <dbReference type="ARBA" id="ARBA00022475"/>
    </source>
</evidence>
<feature type="transmembrane region" description="Helical" evidence="14">
    <location>
        <begin position="82"/>
        <end position="108"/>
    </location>
</feature>
<dbReference type="CDD" id="cd10322">
    <property type="entry name" value="SLC5sbd"/>
    <property type="match status" value="1"/>
</dbReference>
<evidence type="ECO:0000256" key="3">
    <source>
        <dbReference type="ARBA" id="ARBA00022448"/>
    </source>
</evidence>
<proteinExistence type="inferred from homology"/>
<keyword evidence="16" id="KW-1185">Reference proteome</keyword>
<feature type="transmembrane region" description="Helical" evidence="14">
    <location>
        <begin position="376"/>
        <end position="397"/>
    </location>
</feature>
<evidence type="ECO:0000256" key="5">
    <source>
        <dbReference type="ARBA" id="ARBA00022692"/>
    </source>
</evidence>
<keyword evidence="11" id="KW-0739">Sodium transport</keyword>
<keyword evidence="3" id="KW-0813">Transport</keyword>
<feature type="transmembrane region" description="Helical" evidence="14">
    <location>
        <begin position="194"/>
        <end position="211"/>
    </location>
</feature>
<keyword evidence="4" id="KW-1003">Cell membrane</keyword>
<evidence type="ECO:0000256" key="7">
    <source>
        <dbReference type="ARBA" id="ARBA00022989"/>
    </source>
</evidence>
<evidence type="ECO:0000256" key="1">
    <source>
        <dbReference type="ARBA" id="ARBA00004651"/>
    </source>
</evidence>
<dbReference type="EMBL" id="JANCMU010000008">
    <property type="protein sequence ID" value="MDG4946951.1"/>
    <property type="molecule type" value="Genomic_DNA"/>
</dbReference>
<reference evidence="15" key="1">
    <citation type="submission" date="2022-07" db="EMBL/GenBank/DDBJ databases">
        <title>Description and genome-wide analysis of Profundicola chukchiensis gen. nov., sp. nov., marine bacteria isolated from bottom sediments of the Chukchi Sea.</title>
        <authorList>
            <person name="Romanenko L."/>
            <person name="Otstavnykh N."/>
            <person name="Kurilenko V."/>
            <person name="Eremeev V."/>
            <person name="Velansky P."/>
            <person name="Mikhailov V."/>
            <person name="Isaeva M."/>
        </authorList>
    </citation>
    <scope>NUCLEOTIDE SEQUENCE</scope>
    <source>
        <strain evidence="15">KMM 9713</strain>
    </source>
</reference>
<comment type="subcellular location">
    <subcellularLocation>
        <location evidence="1">Cell membrane</location>
        <topology evidence="1">Multi-pass membrane protein</topology>
    </subcellularLocation>
</comment>
<evidence type="ECO:0000313" key="16">
    <source>
        <dbReference type="Proteomes" id="UP001152599"/>
    </source>
</evidence>
<evidence type="ECO:0000256" key="9">
    <source>
        <dbReference type="ARBA" id="ARBA00023065"/>
    </source>
</evidence>
<evidence type="ECO:0000313" key="15">
    <source>
        <dbReference type="EMBL" id="MDG4946951.1"/>
    </source>
</evidence>
<feature type="transmembrane region" description="Helical" evidence="14">
    <location>
        <begin position="140"/>
        <end position="162"/>
    </location>
</feature>
<evidence type="ECO:0000256" key="10">
    <source>
        <dbReference type="ARBA" id="ARBA00023136"/>
    </source>
</evidence>
<dbReference type="RefSeq" id="WP_304421238.1">
    <property type="nucleotide sequence ID" value="NZ_JANCMU010000008.1"/>
</dbReference>
<feature type="transmembrane region" description="Helical" evidence="14">
    <location>
        <begin position="231"/>
        <end position="252"/>
    </location>
</feature>
<evidence type="ECO:0000256" key="13">
    <source>
        <dbReference type="RuleBase" id="RU362091"/>
    </source>
</evidence>
<organism evidence="15 16">
    <name type="scientific">Profundicola chukchiensis</name>
    <dbReference type="NCBI Taxonomy" id="2961959"/>
    <lineage>
        <taxon>Bacteria</taxon>
        <taxon>Pseudomonadati</taxon>
        <taxon>Bacteroidota</taxon>
        <taxon>Flavobacteriia</taxon>
        <taxon>Flavobacteriales</taxon>
        <taxon>Weeksellaceae</taxon>
        <taxon>Profundicola</taxon>
    </lineage>
</organism>
<dbReference type="GO" id="GO:0005886">
    <property type="term" value="C:plasma membrane"/>
    <property type="evidence" value="ECO:0007669"/>
    <property type="project" value="UniProtKB-SubCell"/>
</dbReference>
<keyword evidence="8" id="KW-0915">Sodium</keyword>
<dbReference type="PANTHER" id="PTHR48086">
    <property type="entry name" value="SODIUM/PROLINE SYMPORTER-RELATED"/>
    <property type="match status" value="1"/>
</dbReference>
<name>A0A9X4RVQ7_9FLAO</name>
<evidence type="ECO:0000256" key="14">
    <source>
        <dbReference type="SAM" id="Phobius"/>
    </source>
</evidence>
<keyword evidence="10 14" id="KW-0472">Membrane</keyword>
<gene>
    <name evidence="15" type="ORF">NMK71_11060</name>
</gene>
<dbReference type="Gene3D" id="1.20.1730.10">
    <property type="entry name" value="Sodium/glucose cotransporter"/>
    <property type="match status" value="1"/>
</dbReference>
<evidence type="ECO:0000256" key="6">
    <source>
        <dbReference type="ARBA" id="ARBA00022847"/>
    </source>
</evidence>
<dbReference type="InterPro" id="IPR038377">
    <property type="entry name" value="Na/Glc_symporter_sf"/>
</dbReference>
<sequence>MASRNLPAWLLAITFVASWWGGGSAIDLVDHAHRNGLSSFWIYGVPVLIATALMFVFARGIRNIGTISQPQLMAERYNSKVALLLTIFIIIFMVIAAAVQVIVIGRFFHAFFDISYEMGAITGTLIVLTYSLFGGFRGVVLTDFLQFLFFLFTAIFLFFLTYNQSGGLEIVKETAVLNNKPGYTSFFNNVGDNLAYVITFGTSWMIQANIWQRISAAKKSSDARKMMALSFLAFIPLYLMVTYTGMFSTLLYESVPKAGIIPDLISNIPNPILSSILFVGLCAAIMSTMDSLVNTGALSLTVDVYQKYINPNLSSLYSVLVGRFATLLMCGLALLIALKIQSVLTISWIGADFLTSGAFIPLVFGFLWVRGTSIAAFISMLFGLIFSSYNLMVALGVDLPVAWEIASVTQALIGISASLILFVTVSLFTKNDTKKAKAFIEKANILNK</sequence>
<keyword evidence="9" id="KW-0406">Ion transport</keyword>
<dbReference type="AlphaFoldDB" id="A0A9X4RVQ7"/>
<evidence type="ECO:0000256" key="11">
    <source>
        <dbReference type="ARBA" id="ARBA00023201"/>
    </source>
</evidence>
<keyword evidence="6" id="KW-0769">Symport</keyword>